<sequence>MSARVASRVAVIVAVVTLVLSVVGFIVTLVLSAFVFDEFDAYGEVPIPGSGTVDLPAGEVTVSFHTVDTGQPTSGFPIPQISVNIEPPPGAADPVVTESVGGTTTVNSDTRVRVWVVDVAQAGAYEVTTDGDVGGYISPRLAFGHGSSYGWLLWLCGALAAVGVVELVAALIWSGRVNKAARPLAPHEVLTVDGPPNLTAVPSISAGRPPSDQGIRLEQLRQLAALRDSGALTEDEFQAEKRRILNQA</sequence>
<dbReference type="OrthoDB" id="5996503at2"/>
<feature type="domain" description="SHOCT" evidence="2">
    <location>
        <begin position="218"/>
        <end position="245"/>
    </location>
</feature>
<dbReference type="STRING" id="370526.SAMN04489835_3587"/>
<evidence type="ECO:0000313" key="3">
    <source>
        <dbReference type="EMBL" id="SEH74649.1"/>
    </source>
</evidence>
<gene>
    <name evidence="3" type="ORF">SAMN04489835_3587</name>
</gene>
<proteinExistence type="predicted"/>
<keyword evidence="1" id="KW-0472">Membrane</keyword>
<keyword evidence="1" id="KW-1133">Transmembrane helix</keyword>
<protein>
    <submittedName>
        <fullName evidence="3">Short C-terminal domain-containing protein</fullName>
    </submittedName>
</protein>
<feature type="transmembrane region" description="Helical" evidence="1">
    <location>
        <begin position="151"/>
        <end position="173"/>
    </location>
</feature>
<keyword evidence="4" id="KW-1185">Reference proteome</keyword>
<evidence type="ECO:0000259" key="2">
    <source>
        <dbReference type="Pfam" id="PF09851"/>
    </source>
</evidence>
<organism evidence="3 4">
    <name type="scientific">Mycolicibacterium rutilum</name>
    <name type="common">Mycobacterium rutilum</name>
    <dbReference type="NCBI Taxonomy" id="370526"/>
    <lineage>
        <taxon>Bacteria</taxon>
        <taxon>Bacillati</taxon>
        <taxon>Actinomycetota</taxon>
        <taxon>Actinomycetes</taxon>
        <taxon>Mycobacteriales</taxon>
        <taxon>Mycobacteriaceae</taxon>
        <taxon>Mycolicibacterium</taxon>
    </lineage>
</organism>
<dbReference type="AlphaFoldDB" id="A0A1H6KLP1"/>
<dbReference type="EMBL" id="LT629971">
    <property type="protein sequence ID" value="SEH74649.1"/>
    <property type="molecule type" value="Genomic_DNA"/>
</dbReference>
<dbReference type="InterPro" id="IPR018649">
    <property type="entry name" value="SHOCT"/>
</dbReference>
<evidence type="ECO:0000256" key="1">
    <source>
        <dbReference type="SAM" id="Phobius"/>
    </source>
</evidence>
<dbReference type="Proteomes" id="UP000182915">
    <property type="component" value="Chromosome I"/>
</dbReference>
<dbReference type="RefSeq" id="WP_083408298.1">
    <property type="nucleotide sequence ID" value="NZ_LT629971.1"/>
</dbReference>
<accession>A0A1H6KLP1</accession>
<evidence type="ECO:0000313" key="4">
    <source>
        <dbReference type="Proteomes" id="UP000182915"/>
    </source>
</evidence>
<reference evidence="4" key="1">
    <citation type="submission" date="2016-10" db="EMBL/GenBank/DDBJ databases">
        <authorList>
            <person name="Varghese N."/>
            <person name="Submissions S."/>
        </authorList>
    </citation>
    <scope>NUCLEOTIDE SEQUENCE [LARGE SCALE GENOMIC DNA]</scope>
    <source>
        <strain evidence="4">DSM 45405</strain>
    </source>
</reference>
<feature type="transmembrane region" description="Helical" evidence="1">
    <location>
        <begin position="12"/>
        <end position="36"/>
    </location>
</feature>
<dbReference type="Pfam" id="PF09851">
    <property type="entry name" value="SHOCT"/>
    <property type="match status" value="1"/>
</dbReference>
<name>A0A1H6KLP1_MYCRU</name>
<keyword evidence="1" id="KW-0812">Transmembrane</keyword>